<feature type="transmembrane region" description="Helical" evidence="8">
    <location>
        <begin position="50"/>
        <end position="68"/>
    </location>
</feature>
<comment type="similarity">
    <text evidence="7">Belongs to the major facilitator superfamily. Phosphate:H(+) symporter (TC 2.A.1.9) family.</text>
</comment>
<evidence type="ECO:0000256" key="4">
    <source>
        <dbReference type="ARBA" id="ARBA00022692"/>
    </source>
</evidence>
<evidence type="ECO:0000256" key="5">
    <source>
        <dbReference type="ARBA" id="ARBA00022989"/>
    </source>
</evidence>
<keyword evidence="3" id="KW-0813">Transport</keyword>
<evidence type="ECO:0000256" key="6">
    <source>
        <dbReference type="ARBA" id="ARBA00023136"/>
    </source>
</evidence>
<comment type="subcellular location">
    <subcellularLocation>
        <location evidence="1">Membrane</location>
    </subcellularLocation>
</comment>
<dbReference type="AlphaFoldDB" id="A0AAV6LEC8"/>
<feature type="transmembrane region" description="Helical" evidence="8">
    <location>
        <begin position="21"/>
        <end position="44"/>
    </location>
</feature>
<proteinExistence type="inferred from homology"/>
<dbReference type="InterPro" id="IPR045262">
    <property type="entry name" value="STP/PLT_plant"/>
</dbReference>
<evidence type="ECO:0000313" key="10">
    <source>
        <dbReference type="Proteomes" id="UP000823749"/>
    </source>
</evidence>
<name>A0AAV6LEC8_9ERIC</name>
<evidence type="ECO:0000313" key="9">
    <source>
        <dbReference type="EMBL" id="KAG5563470.1"/>
    </source>
</evidence>
<protein>
    <submittedName>
        <fullName evidence="9">Uncharacterized protein</fullName>
    </submittedName>
</protein>
<evidence type="ECO:0000256" key="8">
    <source>
        <dbReference type="SAM" id="Phobius"/>
    </source>
</evidence>
<evidence type="ECO:0000256" key="3">
    <source>
        <dbReference type="ARBA" id="ARBA00022448"/>
    </source>
</evidence>
<dbReference type="GO" id="GO:0015144">
    <property type="term" value="F:carbohydrate transmembrane transporter activity"/>
    <property type="evidence" value="ECO:0007669"/>
    <property type="project" value="InterPro"/>
</dbReference>
<dbReference type="SUPFAM" id="SSF103473">
    <property type="entry name" value="MFS general substrate transporter"/>
    <property type="match status" value="1"/>
</dbReference>
<dbReference type="Gene3D" id="1.20.1250.20">
    <property type="entry name" value="MFS general substrate transporter like domains"/>
    <property type="match status" value="1"/>
</dbReference>
<gene>
    <name evidence="9" type="ORF">RHGRI_006033</name>
</gene>
<dbReference type="Proteomes" id="UP000823749">
    <property type="component" value="Chromosome 2"/>
</dbReference>
<dbReference type="EMBL" id="JACTNZ010000002">
    <property type="protein sequence ID" value="KAG5563470.1"/>
    <property type="molecule type" value="Genomic_DNA"/>
</dbReference>
<comment type="caution">
    <text evidence="9">The sequence shown here is derived from an EMBL/GenBank/DDBJ whole genome shotgun (WGS) entry which is preliminary data.</text>
</comment>
<sequence length="83" mass="9370">MLYKKEKEDRSMNQYCKFDSQMLTMFMSSLYLAALISSIVVSIVTSKLGGKLSMLFGGILFCAGKIFSNSIRSKFETFIFAIL</sequence>
<dbReference type="InterPro" id="IPR005828">
    <property type="entry name" value="MFS_sugar_transport-like"/>
</dbReference>
<dbReference type="Pfam" id="PF00083">
    <property type="entry name" value="Sugar_tr"/>
    <property type="match status" value="1"/>
</dbReference>
<organism evidence="9 10">
    <name type="scientific">Rhododendron griersonianum</name>
    <dbReference type="NCBI Taxonomy" id="479676"/>
    <lineage>
        <taxon>Eukaryota</taxon>
        <taxon>Viridiplantae</taxon>
        <taxon>Streptophyta</taxon>
        <taxon>Embryophyta</taxon>
        <taxon>Tracheophyta</taxon>
        <taxon>Spermatophyta</taxon>
        <taxon>Magnoliopsida</taxon>
        <taxon>eudicotyledons</taxon>
        <taxon>Gunneridae</taxon>
        <taxon>Pentapetalae</taxon>
        <taxon>asterids</taxon>
        <taxon>Ericales</taxon>
        <taxon>Ericaceae</taxon>
        <taxon>Ericoideae</taxon>
        <taxon>Rhodoreae</taxon>
        <taxon>Rhododendron</taxon>
    </lineage>
</organism>
<dbReference type="GO" id="GO:0016020">
    <property type="term" value="C:membrane"/>
    <property type="evidence" value="ECO:0007669"/>
    <property type="project" value="UniProtKB-SubCell"/>
</dbReference>
<comment type="similarity">
    <text evidence="2">Belongs to the major facilitator superfamily. Sugar transporter (TC 2.A.1.1) family.</text>
</comment>
<keyword evidence="4 8" id="KW-0812">Transmembrane</keyword>
<keyword evidence="6 8" id="KW-0472">Membrane</keyword>
<evidence type="ECO:0000256" key="7">
    <source>
        <dbReference type="ARBA" id="ARBA00044504"/>
    </source>
</evidence>
<keyword evidence="5 8" id="KW-1133">Transmembrane helix</keyword>
<reference evidence="9" key="1">
    <citation type="submission" date="2020-08" db="EMBL/GenBank/DDBJ databases">
        <title>Plant Genome Project.</title>
        <authorList>
            <person name="Zhang R.-G."/>
        </authorList>
    </citation>
    <scope>NUCLEOTIDE SEQUENCE</scope>
    <source>
        <strain evidence="9">WSP0</strain>
        <tissue evidence="9">Leaf</tissue>
    </source>
</reference>
<keyword evidence="10" id="KW-1185">Reference proteome</keyword>
<accession>A0AAV6LEC8</accession>
<dbReference type="PANTHER" id="PTHR23500">
    <property type="entry name" value="SOLUTE CARRIER FAMILY 2, FACILITATED GLUCOSE TRANSPORTER"/>
    <property type="match status" value="1"/>
</dbReference>
<evidence type="ECO:0000256" key="1">
    <source>
        <dbReference type="ARBA" id="ARBA00004370"/>
    </source>
</evidence>
<dbReference type="PANTHER" id="PTHR23500:SF603">
    <property type="entry name" value="SUGAR CARRIER PROTEIN C-LIKE"/>
    <property type="match status" value="1"/>
</dbReference>
<evidence type="ECO:0000256" key="2">
    <source>
        <dbReference type="ARBA" id="ARBA00010992"/>
    </source>
</evidence>
<dbReference type="InterPro" id="IPR036259">
    <property type="entry name" value="MFS_trans_sf"/>
</dbReference>